<name>A0A1C9EGG7_BICAN</name>
<dbReference type="InterPro" id="IPR004133">
    <property type="entry name" value="DAN_dom"/>
</dbReference>
<dbReference type="InterPro" id="IPR006207">
    <property type="entry name" value="Cys_knot_C"/>
</dbReference>
<protein>
    <submittedName>
        <fullName evidence="8">Hemocytin-like protein</fullName>
    </submittedName>
</protein>
<dbReference type="PROSITE" id="PS01225">
    <property type="entry name" value="CTCK_2"/>
    <property type="match status" value="1"/>
</dbReference>
<feature type="chain" id="PRO_5044556592" evidence="6">
    <location>
        <begin position="22"/>
        <end position="154"/>
    </location>
</feature>
<dbReference type="InterPro" id="IPR029034">
    <property type="entry name" value="Cystine-knot_cytokine"/>
</dbReference>
<keyword evidence="4" id="KW-1015">Disulfide bond</keyword>
<sequence>MYFHFICVILIITSVVSVTSSQYDPVGSGCSPVVKILPKKSAILTQSRGTRGQCESKDDLQDYRLCSGHCHSGYVVNGETRIRSQPFDEQCQCCRVTKYALLPVTLYCDDGSQVSDHVVVHEQCSCRRCDDTWQPTVPNNNNESKKPVVTGRPF</sequence>
<evidence type="ECO:0000256" key="3">
    <source>
        <dbReference type="ARBA" id="ARBA00022729"/>
    </source>
</evidence>
<evidence type="ECO:0000259" key="7">
    <source>
        <dbReference type="PROSITE" id="PS01225"/>
    </source>
</evidence>
<comment type="caution">
    <text evidence="5">Lacks conserved residue(s) required for the propagation of feature annotation.</text>
</comment>
<organism evidence="8">
    <name type="scientific">Bicyclus anynana</name>
    <name type="common">Squinting bush brown butterfly</name>
    <dbReference type="NCBI Taxonomy" id="110368"/>
    <lineage>
        <taxon>Eukaryota</taxon>
        <taxon>Metazoa</taxon>
        <taxon>Ecdysozoa</taxon>
        <taxon>Arthropoda</taxon>
        <taxon>Hexapoda</taxon>
        <taxon>Insecta</taxon>
        <taxon>Pterygota</taxon>
        <taxon>Neoptera</taxon>
        <taxon>Endopterygota</taxon>
        <taxon>Lepidoptera</taxon>
        <taxon>Glossata</taxon>
        <taxon>Ditrysia</taxon>
        <taxon>Papilionoidea</taxon>
        <taxon>Nymphalidae</taxon>
        <taxon>Satyrinae</taxon>
        <taxon>Satyrini</taxon>
        <taxon>Mycalesina</taxon>
        <taxon>Bicyclus</taxon>
    </lineage>
</organism>
<proteinExistence type="predicted"/>
<dbReference type="Pfam" id="PF03045">
    <property type="entry name" value="DAN"/>
    <property type="match status" value="1"/>
</dbReference>
<feature type="domain" description="CTCK" evidence="7">
    <location>
        <begin position="30"/>
        <end position="130"/>
    </location>
</feature>
<dbReference type="EMBL" id="KX778609">
    <property type="protein sequence ID" value="AON96583.1"/>
    <property type="molecule type" value="Genomic_DNA"/>
</dbReference>
<dbReference type="Gene3D" id="2.10.90.10">
    <property type="entry name" value="Cystine-knot cytokines"/>
    <property type="match status" value="1"/>
</dbReference>
<comment type="subcellular location">
    <subcellularLocation>
        <location evidence="1">Secreted</location>
    </subcellularLocation>
</comment>
<keyword evidence="2" id="KW-0964">Secreted</keyword>
<evidence type="ECO:0000256" key="6">
    <source>
        <dbReference type="SAM" id="SignalP"/>
    </source>
</evidence>
<evidence type="ECO:0000256" key="1">
    <source>
        <dbReference type="ARBA" id="ARBA00004613"/>
    </source>
</evidence>
<accession>A0A1C9EGG7</accession>
<evidence type="ECO:0000256" key="4">
    <source>
        <dbReference type="ARBA" id="ARBA00023157"/>
    </source>
</evidence>
<reference evidence="8" key="1">
    <citation type="submission" date="2016-08" db="EMBL/GenBank/DDBJ databases">
        <authorList>
            <person name="Seilhamer J.J."/>
        </authorList>
    </citation>
    <scope>NUCLEOTIDE SEQUENCE</scope>
</reference>
<evidence type="ECO:0000256" key="5">
    <source>
        <dbReference type="PROSITE-ProRule" id="PRU00039"/>
    </source>
</evidence>
<evidence type="ECO:0000313" key="8">
    <source>
        <dbReference type="EMBL" id="AON96583.1"/>
    </source>
</evidence>
<dbReference type="KEGG" id="bany:112044293"/>
<feature type="signal peptide" evidence="6">
    <location>
        <begin position="1"/>
        <end position="21"/>
    </location>
</feature>
<keyword evidence="3 6" id="KW-0732">Signal</keyword>
<dbReference type="GO" id="GO:0005576">
    <property type="term" value="C:extracellular region"/>
    <property type="evidence" value="ECO:0007669"/>
    <property type="project" value="UniProtKB-SubCell"/>
</dbReference>
<dbReference type="SMART" id="SM00041">
    <property type="entry name" value="CT"/>
    <property type="match status" value="1"/>
</dbReference>
<dbReference type="AlphaFoldDB" id="A0A1C9EGG7"/>
<dbReference type="PROSITE" id="PS01185">
    <property type="entry name" value="CTCK_1"/>
    <property type="match status" value="1"/>
</dbReference>
<evidence type="ECO:0000256" key="2">
    <source>
        <dbReference type="ARBA" id="ARBA00022525"/>
    </source>
</evidence>